<feature type="region of interest" description="Disordered" evidence="1">
    <location>
        <begin position="98"/>
        <end position="136"/>
    </location>
</feature>
<dbReference type="EMBL" id="JARKNE010000008">
    <property type="protein sequence ID" value="KAK5812128.1"/>
    <property type="molecule type" value="Genomic_DNA"/>
</dbReference>
<dbReference type="Proteomes" id="UP001358586">
    <property type="component" value="Chromosome 8"/>
</dbReference>
<accession>A0ABR0P0J1</accession>
<proteinExistence type="predicted"/>
<evidence type="ECO:0000313" key="3">
    <source>
        <dbReference type="Proteomes" id="UP001358586"/>
    </source>
</evidence>
<protein>
    <submittedName>
        <fullName evidence="2">Uncharacterized protein</fullName>
    </submittedName>
</protein>
<comment type="caution">
    <text evidence="2">The sequence shown here is derived from an EMBL/GenBank/DDBJ whole genome shotgun (WGS) entry which is preliminary data.</text>
</comment>
<reference evidence="2 3" key="1">
    <citation type="submission" date="2023-03" db="EMBL/GenBank/DDBJ databases">
        <title>WGS of Gossypium arboreum.</title>
        <authorList>
            <person name="Yu D."/>
        </authorList>
    </citation>
    <scope>NUCLEOTIDE SEQUENCE [LARGE SCALE GENOMIC DNA]</scope>
    <source>
        <tissue evidence="2">Leaf</tissue>
    </source>
</reference>
<name>A0ABR0P0J1_GOSAR</name>
<keyword evidence="3" id="KW-1185">Reference proteome</keyword>
<evidence type="ECO:0000313" key="2">
    <source>
        <dbReference type="EMBL" id="KAK5812128.1"/>
    </source>
</evidence>
<evidence type="ECO:0000256" key="1">
    <source>
        <dbReference type="SAM" id="MobiDB-lite"/>
    </source>
</evidence>
<feature type="compositionally biased region" description="Basic and acidic residues" evidence="1">
    <location>
        <begin position="98"/>
        <end position="117"/>
    </location>
</feature>
<organism evidence="2 3">
    <name type="scientific">Gossypium arboreum</name>
    <name type="common">Tree cotton</name>
    <name type="synonym">Gossypium nanking</name>
    <dbReference type="NCBI Taxonomy" id="29729"/>
    <lineage>
        <taxon>Eukaryota</taxon>
        <taxon>Viridiplantae</taxon>
        <taxon>Streptophyta</taxon>
        <taxon>Embryophyta</taxon>
        <taxon>Tracheophyta</taxon>
        <taxon>Spermatophyta</taxon>
        <taxon>Magnoliopsida</taxon>
        <taxon>eudicotyledons</taxon>
        <taxon>Gunneridae</taxon>
        <taxon>Pentapetalae</taxon>
        <taxon>rosids</taxon>
        <taxon>malvids</taxon>
        <taxon>Malvales</taxon>
        <taxon>Malvaceae</taxon>
        <taxon>Malvoideae</taxon>
        <taxon>Gossypium</taxon>
    </lineage>
</organism>
<gene>
    <name evidence="2" type="ORF">PVK06_027539</name>
</gene>
<sequence>MTFLASVRHQAYVFPLVNRWSTNLGIGRLYTVPIYRLMIEQHAGEGSSGITRIEYSDSLVTSSIFRLRQCSWGRFTGLTREENMEIIGSPSHMYRLEAYELEPEPKPELEPESKPEPEPEPELEPEPERSHTHSWESSYHLKLQVNDYFPGLSGHGYHSGFDIFSLVPL</sequence>